<dbReference type="InterPro" id="IPR029058">
    <property type="entry name" value="AB_hydrolase_fold"/>
</dbReference>
<accession>A0ABV6C1T0</accession>
<dbReference type="PANTHER" id="PTHR34853">
    <property type="match status" value="1"/>
</dbReference>
<protein>
    <submittedName>
        <fullName evidence="1">Lipase family protein</fullName>
    </submittedName>
</protein>
<dbReference type="RefSeq" id="WP_377787605.1">
    <property type="nucleotide sequence ID" value="NZ_JBHLYQ010000009.1"/>
</dbReference>
<dbReference type="PIRSF" id="PIRSF029171">
    <property type="entry name" value="Esterase_LipA"/>
    <property type="match status" value="1"/>
</dbReference>
<proteinExistence type="predicted"/>
<evidence type="ECO:0000313" key="2">
    <source>
        <dbReference type="Proteomes" id="UP001589788"/>
    </source>
</evidence>
<dbReference type="SUPFAM" id="SSF53474">
    <property type="entry name" value="alpha/beta-Hydrolases"/>
    <property type="match status" value="1"/>
</dbReference>
<name>A0ABV6C1T0_9ACTN</name>
<dbReference type="Gene3D" id="3.40.50.1820">
    <property type="entry name" value="alpha/beta hydrolase"/>
    <property type="match status" value="2"/>
</dbReference>
<comment type="caution">
    <text evidence="1">The sequence shown here is derived from an EMBL/GenBank/DDBJ whole genome shotgun (WGS) entry which is preliminary data.</text>
</comment>
<keyword evidence="2" id="KW-1185">Reference proteome</keyword>
<dbReference type="Pfam" id="PF03583">
    <property type="entry name" value="LIP"/>
    <property type="match status" value="1"/>
</dbReference>
<reference evidence="1 2" key="1">
    <citation type="submission" date="2024-09" db="EMBL/GenBank/DDBJ databases">
        <authorList>
            <person name="Sun Q."/>
            <person name="Mori K."/>
        </authorList>
    </citation>
    <scope>NUCLEOTIDE SEQUENCE [LARGE SCALE GENOMIC DNA]</scope>
    <source>
        <strain evidence="1 2">JCM 15389</strain>
    </source>
</reference>
<dbReference type="EMBL" id="JBHLYQ010000009">
    <property type="protein sequence ID" value="MFC0080912.1"/>
    <property type="molecule type" value="Genomic_DNA"/>
</dbReference>
<gene>
    <name evidence="1" type="ORF">ACFFRE_01910</name>
</gene>
<dbReference type="InterPro" id="IPR005152">
    <property type="entry name" value="Lipase_secreted"/>
</dbReference>
<sequence length="426" mass="45825">MRASVFGKVLDREEGRMGKWGTKLRLAAVVLGVAITAAACSSQSPMIPAKAAPPGLPTFYTVPGNLTNYAPGTLLKYEVVSDPQVLGTTYRVMYVSTNEQNKPVAVTGLVFVPPSAPPKGGYDVVSWAHGTNGMTNACAPSLDPASAVPGINELLAHDWVVTATDYQGEGTPPGLLAYLVGNLAARNTIDIVRAAHELPIQLSNDYLVWGHSEGGQTAMFAWHIAASYAPSLHLVGTVAGAPPSQFQYIYDFLKTSPYRFYLFMAAAGFHEAYGSAAPLSEVLDSQARSLLPILRQGCYNYLQSHLDHYTLQQLVKVNPFDLPNWRKVIEENDPATLPANGVPLLIYQGGDDHQIPVVSTQLLAQHLCSEGQDLKRWVYPGQSHAGVIPVALPDIVHWMADRFAGRPSPGPYKPIGEPGVQVTTCG</sequence>
<evidence type="ECO:0000313" key="1">
    <source>
        <dbReference type="EMBL" id="MFC0080912.1"/>
    </source>
</evidence>
<organism evidence="1 2">
    <name type="scientific">Aciditerrimonas ferrireducens</name>
    <dbReference type="NCBI Taxonomy" id="667306"/>
    <lineage>
        <taxon>Bacteria</taxon>
        <taxon>Bacillati</taxon>
        <taxon>Actinomycetota</taxon>
        <taxon>Acidimicrobiia</taxon>
        <taxon>Acidimicrobiales</taxon>
        <taxon>Acidimicrobiaceae</taxon>
        <taxon>Aciditerrimonas</taxon>
    </lineage>
</organism>
<dbReference type="Proteomes" id="UP001589788">
    <property type="component" value="Unassembled WGS sequence"/>
</dbReference>
<dbReference type="PANTHER" id="PTHR34853:SF1">
    <property type="entry name" value="LIPASE 5"/>
    <property type="match status" value="1"/>
</dbReference>